<dbReference type="Gene3D" id="3.40.50.720">
    <property type="entry name" value="NAD(P)-binding Rossmann-like Domain"/>
    <property type="match status" value="1"/>
</dbReference>
<dbReference type="Proteomes" id="UP000325105">
    <property type="component" value="Unassembled WGS sequence"/>
</dbReference>
<evidence type="ECO:0000313" key="3">
    <source>
        <dbReference type="Proteomes" id="UP000325105"/>
    </source>
</evidence>
<proteinExistence type="predicted"/>
<comment type="caution">
    <text evidence="2">The sequence shown here is derived from an EMBL/GenBank/DDBJ whole genome shotgun (WGS) entry which is preliminary data.</text>
</comment>
<evidence type="ECO:0000313" key="2">
    <source>
        <dbReference type="EMBL" id="TYP96218.1"/>
    </source>
</evidence>
<dbReference type="SUPFAM" id="SSF51735">
    <property type="entry name" value="NAD(P)-binding Rossmann-fold domains"/>
    <property type="match status" value="1"/>
</dbReference>
<feature type="domain" description="NAD-dependent epimerase/dehydratase" evidence="1">
    <location>
        <begin position="3"/>
        <end position="208"/>
    </location>
</feature>
<dbReference type="OrthoDB" id="112777at2"/>
<dbReference type="PANTHER" id="PTHR43245">
    <property type="entry name" value="BIFUNCTIONAL POLYMYXIN RESISTANCE PROTEIN ARNA"/>
    <property type="match status" value="1"/>
</dbReference>
<dbReference type="RefSeq" id="WP_148908339.1">
    <property type="nucleotide sequence ID" value="NZ_VNHX01000007.1"/>
</dbReference>
<name>A0A5S5DLH4_9SPHI</name>
<reference evidence="2 3" key="1">
    <citation type="submission" date="2019-07" db="EMBL/GenBank/DDBJ databases">
        <title>Genomic Encyclopedia of Archaeal and Bacterial Type Strains, Phase II (KMG-II): from individual species to whole genera.</title>
        <authorList>
            <person name="Goeker M."/>
        </authorList>
    </citation>
    <scope>NUCLEOTIDE SEQUENCE [LARGE SCALE GENOMIC DNA]</scope>
    <source>
        <strain evidence="2 3">DSM 18850</strain>
    </source>
</reference>
<accession>A0A5S5DLH4</accession>
<gene>
    <name evidence="2" type="ORF">BC792_107117</name>
</gene>
<dbReference type="AlphaFoldDB" id="A0A5S5DLH4"/>
<dbReference type="EMBL" id="VNHX01000007">
    <property type="protein sequence ID" value="TYP96218.1"/>
    <property type="molecule type" value="Genomic_DNA"/>
</dbReference>
<evidence type="ECO:0000259" key="1">
    <source>
        <dbReference type="Pfam" id="PF01370"/>
    </source>
</evidence>
<protein>
    <submittedName>
        <fullName evidence="2">Nucleoside-diphosphate-sugar epimerase</fullName>
    </submittedName>
</protein>
<sequence>MQVILGAGGDISTLLAKELNSYTSQIKLVARHPKPVNPGDECFPADLLDAKQVDRAVTGAEVAYLTVGLKYDSRIWERQWPLIMQNVIDACRKHGCRLVFFDNVYLYDPEAVSNMTEESATNPISRKGRVRLQVLELLQQAMEQQGLQALVARSADFYGPDSKNGILNTLVLNSVSQRKKPSWLADAHKIHSFTYTPDAAKATALLGNTDSAYQQVWHLPTSGERLTGKAFVELAASIAGTKASYTVLTPFLLSLGGLFNRTIKEVIEMNYQYDRDYFFDSSKFCDAFGFVPTSYETGIREVLGR</sequence>
<organism evidence="2 3">
    <name type="scientific">Sphingobacterium allocomposti</name>
    <dbReference type="NCBI Taxonomy" id="415956"/>
    <lineage>
        <taxon>Bacteria</taxon>
        <taxon>Pseudomonadati</taxon>
        <taxon>Bacteroidota</taxon>
        <taxon>Sphingobacteriia</taxon>
        <taxon>Sphingobacteriales</taxon>
        <taxon>Sphingobacteriaceae</taxon>
        <taxon>Sphingobacterium</taxon>
    </lineage>
</organism>
<dbReference type="InterPro" id="IPR001509">
    <property type="entry name" value="Epimerase_deHydtase"/>
</dbReference>
<dbReference type="InterPro" id="IPR050177">
    <property type="entry name" value="Lipid_A_modif_metabolic_enz"/>
</dbReference>
<dbReference type="InterPro" id="IPR036291">
    <property type="entry name" value="NAD(P)-bd_dom_sf"/>
</dbReference>
<keyword evidence="3" id="KW-1185">Reference proteome</keyword>
<dbReference type="PANTHER" id="PTHR43245:SF13">
    <property type="entry name" value="UDP-D-APIOSE_UDP-D-XYLOSE SYNTHASE 2"/>
    <property type="match status" value="1"/>
</dbReference>
<dbReference type="Pfam" id="PF01370">
    <property type="entry name" value="Epimerase"/>
    <property type="match status" value="1"/>
</dbReference>